<dbReference type="KEGG" id="och:CES85_5868"/>
<evidence type="ECO:0000313" key="2">
    <source>
        <dbReference type="EMBL" id="ASV83041.1"/>
    </source>
</evidence>
<dbReference type="Gene3D" id="1.10.260.40">
    <property type="entry name" value="lambda repressor-like DNA-binding domains"/>
    <property type="match status" value="1"/>
</dbReference>
<name>A0A248U9E7_9HYPH</name>
<evidence type="ECO:0000313" key="3">
    <source>
        <dbReference type="Proteomes" id="UP000215256"/>
    </source>
</evidence>
<accession>A0A248U9E7</accession>
<sequence>MLTASQCRAARALLAWSQTDLCDAAKVGRATLANFESEKSTPYDRTLRDIRTALEAAGIIFIDQNGAGPGVRLRDRQD</sequence>
<dbReference type="Pfam" id="PF01381">
    <property type="entry name" value="HTH_3"/>
    <property type="match status" value="1"/>
</dbReference>
<geneLocation type="plasmid" evidence="2 3">
    <name>unnamed2</name>
</geneLocation>
<dbReference type="SUPFAM" id="SSF47413">
    <property type="entry name" value="lambda repressor-like DNA-binding domains"/>
    <property type="match status" value="1"/>
</dbReference>
<dbReference type="EMBL" id="CP022602">
    <property type="protein sequence ID" value="ASV83041.1"/>
    <property type="molecule type" value="Genomic_DNA"/>
</dbReference>
<protein>
    <submittedName>
        <fullName evidence="2">Helix-turn-helix family protein</fullName>
    </submittedName>
</protein>
<dbReference type="CDD" id="cd00093">
    <property type="entry name" value="HTH_XRE"/>
    <property type="match status" value="1"/>
</dbReference>
<reference evidence="2 3" key="1">
    <citation type="submission" date="2017-07" db="EMBL/GenBank/DDBJ databases">
        <title>Phylogenetic study on the rhizospheric bacterium Ochrobactrum sp. A44.</title>
        <authorList>
            <person name="Krzyzanowska D.M."/>
            <person name="Ossowicki A."/>
            <person name="Rajewska M."/>
            <person name="Maciag T."/>
            <person name="Kaczynski Z."/>
            <person name="Czerwicka M."/>
            <person name="Jafra S."/>
        </authorList>
    </citation>
    <scope>NUCLEOTIDE SEQUENCE [LARGE SCALE GENOMIC DNA]</scope>
    <source>
        <strain evidence="2 3">A44</strain>
        <plasmid evidence="2 3">unnamed2</plasmid>
    </source>
</reference>
<dbReference type="InterPro" id="IPR001387">
    <property type="entry name" value="Cro/C1-type_HTH"/>
</dbReference>
<dbReference type="PROSITE" id="PS50943">
    <property type="entry name" value="HTH_CROC1"/>
    <property type="match status" value="1"/>
</dbReference>
<organism evidence="2 3">
    <name type="scientific">Ochrobactrum quorumnocens</name>
    <dbReference type="NCBI Taxonomy" id="271865"/>
    <lineage>
        <taxon>Bacteria</taxon>
        <taxon>Pseudomonadati</taxon>
        <taxon>Pseudomonadota</taxon>
        <taxon>Alphaproteobacteria</taxon>
        <taxon>Hyphomicrobiales</taxon>
        <taxon>Brucellaceae</taxon>
        <taxon>Brucella/Ochrobactrum group</taxon>
        <taxon>Ochrobactrum</taxon>
    </lineage>
</organism>
<keyword evidence="2" id="KW-0614">Plasmid</keyword>
<proteinExistence type="predicted"/>
<dbReference type="AlphaFoldDB" id="A0A248U9E7"/>
<dbReference type="GO" id="GO:0003677">
    <property type="term" value="F:DNA binding"/>
    <property type="evidence" value="ECO:0007669"/>
    <property type="project" value="InterPro"/>
</dbReference>
<feature type="domain" description="HTH cro/C1-type" evidence="1">
    <location>
        <begin position="8"/>
        <end position="60"/>
    </location>
</feature>
<evidence type="ECO:0000259" key="1">
    <source>
        <dbReference type="PROSITE" id="PS50943"/>
    </source>
</evidence>
<dbReference type="InterPro" id="IPR010982">
    <property type="entry name" value="Lambda_DNA-bd_dom_sf"/>
</dbReference>
<dbReference type="Proteomes" id="UP000215256">
    <property type="component" value="Plasmid unnamed2"/>
</dbReference>
<gene>
    <name evidence="2" type="ORF">CES85_5868</name>
</gene>